<dbReference type="AlphaFoldDB" id="A0AAF0YBY0"/>
<feature type="transmembrane region" description="Helical" evidence="6">
    <location>
        <begin position="434"/>
        <end position="453"/>
    </location>
</feature>
<comment type="similarity">
    <text evidence="2">Belongs to the major facilitator superfamily. Sugar transporter (TC 2.A.1.1) family.</text>
</comment>
<dbReference type="Proteomes" id="UP000827549">
    <property type="component" value="Chromosome 3"/>
</dbReference>
<evidence type="ECO:0000259" key="7">
    <source>
        <dbReference type="PROSITE" id="PS50850"/>
    </source>
</evidence>
<dbReference type="InterPro" id="IPR020846">
    <property type="entry name" value="MFS_dom"/>
</dbReference>
<comment type="subcellular location">
    <subcellularLocation>
        <location evidence="1">Membrane</location>
        <topology evidence="1">Multi-pass membrane protein</topology>
    </subcellularLocation>
</comment>
<feature type="transmembrane region" description="Helical" evidence="6">
    <location>
        <begin position="151"/>
        <end position="176"/>
    </location>
</feature>
<dbReference type="PANTHER" id="PTHR48022:SF46">
    <property type="entry name" value="SUGAR TRANSPORTER, PUTATIVE (AFU_ORTHOLOGUE AFUA_1G11830)-RELATED"/>
    <property type="match status" value="1"/>
</dbReference>
<feature type="transmembrane region" description="Helical" evidence="6">
    <location>
        <begin position="188"/>
        <end position="210"/>
    </location>
</feature>
<keyword evidence="3 6" id="KW-0812">Transmembrane</keyword>
<dbReference type="Pfam" id="PF00083">
    <property type="entry name" value="Sugar_tr"/>
    <property type="match status" value="2"/>
</dbReference>
<evidence type="ECO:0000313" key="9">
    <source>
        <dbReference type="Proteomes" id="UP000827549"/>
    </source>
</evidence>
<feature type="transmembrane region" description="Helical" evidence="6">
    <location>
        <begin position="320"/>
        <end position="342"/>
    </location>
</feature>
<evidence type="ECO:0000256" key="4">
    <source>
        <dbReference type="ARBA" id="ARBA00022989"/>
    </source>
</evidence>
<dbReference type="GO" id="GO:0005351">
    <property type="term" value="F:carbohydrate:proton symporter activity"/>
    <property type="evidence" value="ECO:0007669"/>
    <property type="project" value="TreeGrafter"/>
</dbReference>
<evidence type="ECO:0000256" key="1">
    <source>
        <dbReference type="ARBA" id="ARBA00004141"/>
    </source>
</evidence>
<feature type="transmembrane region" description="Helical" evidence="6">
    <location>
        <begin position="92"/>
        <end position="111"/>
    </location>
</feature>
<evidence type="ECO:0000313" key="8">
    <source>
        <dbReference type="EMBL" id="WOO81024.1"/>
    </source>
</evidence>
<dbReference type="InterPro" id="IPR036259">
    <property type="entry name" value="MFS_trans_sf"/>
</dbReference>
<gene>
    <name evidence="8" type="primary">qa-y_1</name>
    <name evidence="8" type="ORF">LOC62_03G004552</name>
</gene>
<dbReference type="GeneID" id="87807790"/>
<reference evidence="8" key="1">
    <citation type="submission" date="2023-10" db="EMBL/GenBank/DDBJ databases">
        <authorList>
            <person name="Noh H."/>
        </authorList>
    </citation>
    <scope>NUCLEOTIDE SEQUENCE</scope>
    <source>
        <strain evidence="8">DUCC4014</strain>
    </source>
</reference>
<dbReference type="PROSITE" id="PS50850">
    <property type="entry name" value="MFS"/>
    <property type="match status" value="1"/>
</dbReference>
<feature type="transmembrane region" description="Helical" evidence="6">
    <location>
        <begin position="291"/>
        <end position="313"/>
    </location>
</feature>
<feature type="transmembrane region" description="Helical" evidence="6">
    <location>
        <begin position="15"/>
        <end position="31"/>
    </location>
</feature>
<dbReference type="PANTHER" id="PTHR48022">
    <property type="entry name" value="PLASTIDIC GLUCOSE TRANSPORTER 4"/>
    <property type="match status" value="1"/>
</dbReference>
<accession>A0AAF0YBY0</accession>
<keyword evidence="9" id="KW-1185">Reference proteome</keyword>
<dbReference type="Gene3D" id="1.20.1250.20">
    <property type="entry name" value="MFS general substrate transporter like domains"/>
    <property type="match status" value="2"/>
</dbReference>
<dbReference type="SUPFAM" id="SSF103473">
    <property type="entry name" value="MFS general substrate transporter"/>
    <property type="match status" value="1"/>
</dbReference>
<keyword evidence="4 6" id="KW-1133">Transmembrane helix</keyword>
<feature type="transmembrane region" description="Helical" evidence="6">
    <location>
        <begin position="362"/>
        <end position="390"/>
    </location>
</feature>
<feature type="transmembrane region" description="Helical" evidence="6">
    <location>
        <begin position="402"/>
        <end position="422"/>
    </location>
</feature>
<dbReference type="InterPro" id="IPR005829">
    <property type="entry name" value="Sugar_transporter_CS"/>
</dbReference>
<name>A0AAF0YBY0_9TREE</name>
<organism evidence="8 9">
    <name type="scientific">Vanrija pseudolonga</name>
    <dbReference type="NCBI Taxonomy" id="143232"/>
    <lineage>
        <taxon>Eukaryota</taxon>
        <taxon>Fungi</taxon>
        <taxon>Dikarya</taxon>
        <taxon>Basidiomycota</taxon>
        <taxon>Agaricomycotina</taxon>
        <taxon>Tremellomycetes</taxon>
        <taxon>Trichosporonales</taxon>
        <taxon>Trichosporonaceae</taxon>
        <taxon>Vanrija</taxon>
    </lineage>
</organism>
<evidence type="ECO:0000256" key="2">
    <source>
        <dbReference type="ARBA" id="ARBA00010992"/>
    </source>
</evidence>
<evidence type="ECO:0000256" key="5">
    <source>
        <dbReference type="ARBA" id="ARBA00023136"/>
    </source>
</evidence>
<evidence type="ECO:0000256" key="6">
    <source>
        <dbReference type="SAM" id="Phobius"/>
    </source>
</evidence>
<keyword evidence="5 6" id="KW-0472">Membrane</keyword>
<dbReference type="GO" id="GO:0016020">
    <property type="term" value="C:membrane"/>
    <property type="evidence" value="ECO:0007669"/>
    <property type="project" value="UniProtKB-SubCell"/>
</dbReference>
<proteinExistence type="inferred from homology"/>
<sequence length="493" mass="53147">MTHAHSPPPTTTTRAWLPCVAALLSFTMYAVNQFTFSQSTTGALFLSSSLTRSMSQVDRSLNNMYITRVVAFICTGFLITPGVLLLAGRRGALLIGSGIVLIAGIVLVAAIKFLAADYAATALLAIGHGIAVPSALLYAAELAPTLLRGKILAFANLAWALGYLVVYWVFWGITWAFTDKSNEQIWPLYRGCASFMFLFSIIVPVSMLFAPNTPPLGSDGHGDGDASRRPLATVVAAGFPAKRVALAFALNALASMVGTSEVSRWSTLVYSRGFSRNYPISSHFGPSLASWIVYSVDTVVGVLGAAVGLLLIDKIGRRKLLIAGSAVLALCMVIIGGLGAGYGSSRLFGTFSYSERDEPKYYSAALGYAVMDVVTTFVAGATWNCVVWVYTAEMFAPAVGTWAVPMSFMVSSISSAIFNHVAFNKFAEKVGLHIFFFFFGLNILVALFVFFFLPETKGVPLENMEELFTGSARHAHRLDIQHIDSNDKRDVYA</sequence>
<feature type="domain" description="Major facilitator superfamily (MFS) profile" evidence="7">
    <location>
        <begin position="18"/>
        <end position="457"/>
    </location>
</feature>
<dbReference type="InterPro" id="IPR050360">
    <property type="entry name" value="MFS_Sugar_Transporters"/>
</dbReference>
<dbReference type="RefSeq" id="XP_062627056.1">
    <property type="nucleotide sequence ID" value="XM_062771072.1"/>
</dbReference>
<evidence type="ECO:0000256" key="3">
    <source>
        <dbReference type="ARBA" id="ARBA00022692"/>
    </source>
</evidence>
<dbReference type="InterPro" id="IPR005828">
    <property type="entry name" value="MFS_sugar_transport-like"/>
</dbReference>
<dbReference type="PROSITE" id="PS00216">
    <property type="entry name" value="SUGAR_TRANSPORT_1"/>
    <property type="match status" value="1"/>
</dbReference>
<feature type="transmembrane region" description="Helical" evidence="6">
    <location>
        <begin position="65"/>
        <end position="86"/>
    </location>
</feature>
<protein>
    <submittedName>
        <fullName evidence="8">Quinate permease</fullName>
    </submittedName>
</protein>
<dbReference type="EMBL" id="CP086716">
    <property type="protein sequence ID" value="WOO81024.1"/>
    <property type="molecule type" value="Genomic_DNA"/>
</dbReference>